<proteinExistence type="predicted"/>
<name>A0AAW3V4Z0_9BURK</name>
<evidence type="ECO:0000313" key="2">
    <source>
        <dbReference type="Proteomes" id="UP000518681"/>
    </source>
</evidence>
<dbReference type="AlphaFoldDB" id="A0AAW3V4Z0"/>
<accession>A0AAW3V4Z0</accession>
<protein>
    <submittedName>
        <fullName evidence="1">Uncharacterized protein</fullName>
    </submittedName>
</protein>
<sequence>MVFPDRVAQALAECRDAGSNEFGGAVSAEALWGANPPDTGRCA</sequence>
<dbReference type="EMBL" id="JACIIK010000011">
    <property type="protein sequence ID" value="MBB6204966.1"/>
    <property type="molecule type" value="Genomic_DNA"/>
</dbReference>
<reference evidence="1 2" key="1">
    <citation type="submission" date="2020-08" db="EMBL/GenBank/DDBJ databases">
        <title>Genomic Encyclopedia of Type Strains, Phase IV (KMG-V): Genome sequencing to study the core and pangenomes of soil and plant-associated prokaryotes.</title>
        <authorList>
            <person name="Whitman W."/>
        </authorList>
    </citation>
    <scope>NUCLEOTIDE SEQUENCE [LARGE SCALE GENOMIC DNA]</scope>
    <source>
        <strain evidence="1 2">SEMIA 4013</strain>
    </source>
</reference>
<organism evidence="1 2">
    <name type="scientific">Paraburkholderia fungorum</name>
    <dbReference type="NCBI Taxonomy" id="134537"/>
    <lineage>
        <taxon>Bacteria</taxon>
        <taxon>Pseudomonadati</taxon>
        <taxon>Pseudomonadota</taxon>
        <taxon>Betaproteobacteria</taxon>
        <taxon>Burkholderiales</taxon>
        <taxon>Burkholderiaceae</taxon>
        <taxon>Paraburkholderia</taxon>
    </lineage>
</organism>
<evidence type="ECO:0000313" key="1">
    <source>
        <dbReference type="EMBL" id="MBB6204966.1"/>
    </source>
</evidence>
<dbReference type="Proteomes" id="UP000518681">
    <property type="component" value="Unassembled WGS sequence"/>
</dbReference>
<gene>
    <name evidence="1" type="ORF">GGD69_005860</name>
</gene>
<comment type="caution">
    <text evidence="1">The sequence shown here is derived from an EMBL/GenBank/DDBJ whole genome shotgun (WGS) entry which is preliminary data.</text>
</comment>